<evidence type="ECO:0000313" key="1">
    <source>
        <dbReference type="EMBL" id="ALV04727.1"/>
    </source>
</evidence>
<dbReference type="RefSeq" id="WP_058933319.1">
    <property type="nucleotide sequence ID" value="NZ_CP013729.1"/>
</dbReference>
<accession>A0A0U3LIP0</accession>
<gene>
    <name evidence="1" type="ORF">RD2015_223</name>
</gene>
<dbReference type="PATRIC" id="fig|76731.3.peg.226"/>
<sequence>MLSRTAAQLYWMSRYLERAENLVRMLDVTHSLSLLPQSRGAVTELAAPLAVTGTLEAFQARLPRLSAEELFRFMGIDLENPASVLSCIRQARENAHAVRGQITAEMWEAINTSWLEARELARRGVVDPSSFFDWVKERSHLFRGATYGTLQRNDAYCFIRLGTFIERADNTARLLDVKSQLIAPAVDSLAPVDVPSESAPDFYAWNALLRSLSAFEAYHAAYRDSLNGRRVTELLILRPDVPRSLRACCDEIRSILPQIESREGALDAGRIVKQLAGELALRLEYGSVDEILDAGLHPWLTGFLDDSAHLGVAIQRAYFEAQ</sequence>
<dbReference type="InterPro" id="IPR007296">
    <property type="entry name" value="DUF403"/>
</dbReference>
<dbReference type="PANTHER" id="PTHR34595:SF7">
    <property type="entry name" value="SLL1039 PROTEIN"/>
    <property type="match status" value="1"/>
</dbReference>
<keyword evidence="2" id="KW-1185">Reference proteome</keyword>
<reference evidence="1 2" key="1">
    <citation type="submission" date="2015-12" db="EMBL/GenBank/DDBJ databases">
        <title>Complete genome of Roseateles depolymerans KCTC 42856.</title>
        <authorList>
            <person name="Kim K.M."/>
        </authorList>
    </citation>
    <scope>NUCLEOTIDE SEQUENCE [LARGE SCALE GENOMIC DNA]</scope>
    <source>
        <strain evidence="1 2">KCTC 42856</strain>
    </source>
</reference>
<dbReference type="STRING" id="76731.RD2015_223"/>
<name>A0A0U3LIP0_9BURK</name>
<dbReference type="OrthoDB" id="9803532at2"/>
<dbReference type="Pfam" id="PF04168">
    <property type="entry name" value="Alpha-E"/>
    <property type="match status" value="1"/>
</dbReference>
<dbReference type="AlphaFoldDB" id="A0A0U3LIP0"/>
<protein>
    <submittedName>
        <fullName evidence="1">Uncharacterized protein</fullName>
    </submittedName>
</protein>
<dbReference type="InterPro" id="IPR051680">
    <property type="entry name" value="ATP-dep_Glu-Cys_Ligase-2"/>
</dbReference>
<organism evidence="1 2">
    <name type="scientific">Roseateles depolymerans</name>
    <dbReference type="NCBI Taxonomy" id="76731"/>
    <lineage>
        <taxon>Bacteria</taxon>
        <taxon>Pseudomonadati</taxon>
        <taxon>Pseudomonadota</taxon>
        <taxon>Betaproteobacteria</taxon>
        <taxon>Burkholderiales</taxon>
        <taxon>Sphaerotilaceae</taxon>
        <taxon>Roseateles</taxon>
    </lineage>
</organism>
<dbReference type="PANTHER" id="PTHR34595">
    <property type="entry name" value="BLR5612 PROTEIN"/>
    <property type="match status" value="1"/>
</dbReference>
<dbReference type="Proteomes" id="UP000060699">
    <property type="component" value="Chromosome"/>
</dbReference>
<evidence type="ECO:0000313" key="2">
    <source>
        <dbReference type="Proteomes" id="UP000060699"/>
    </source>
</evidence>
<dbReference type="EMBL" id="CP013729">
    <property type="protein sequence ID" value="ALV04727.1"/>
    <property type="molecule type" value="Genomic_DNA"/>
</dbReference>
<proteinExistence type="predicted"/>
<dbReference type="KEGG" id="rdp:RD2015_223"/>